<gene>
    <name evidence="1" type="ORF">DFR63_1834</name>
</gene>
<proteinExistence type="predicted"/>
<organism evidence="1 2">
    <name type="scientific">Jeotgalicoccus halotolerans</name>
    <dbReference type="NCBI Taxonomy" id="157227"/>
    <lineage>
        <taxon>Bacteria</taxon>
        <taxon>Bacillati</taxon>
        <taxon>Bacillota</taxon>
        <taxon>Bacilli</taxon>
        <taxon>Bacillales</taxon>
        <taxon>Staphylococcaceae</taxon>
        <taxon>Jeotgalicoccus</taxon>
    </lineage>
</organism>
<comment type="caution">
    <text evidence="1">The sequence shown here is derived from an EMBL/GenBank/DDBJ whole genome shotgun (WGS) entry which is preliminary data.</text>
</comment>
<reference evidence="1 2" key="1">
    <citation type="submission" date="2018-08" db="EMBL/GenBank/DDBJ databases">
        <title>Genomic Encyclopedia of Type Strains, Phase IV (KMG-IV): sequencing the most valuable type-strain genomes for metagenomic binning, comparative biology and taxonomic classification.</title>
        <authorList>
            <person name="Goeker M."/>
        </authorList>
    </citation>
    <scope>NUCLEOTIDE SEQUENCE [LARGE SCALE GENOMIC DNA]</scope>
    <source>
        <strain evidence="1 2">DSM 17274</strain>
    </source>
</reference>
<dbReference type="EMBL" id="QUMW01000013">
    <property type="protein sequence ID" value="REG23458.1"/>
    <property type="molecule type" value="Genomic_DNA"/>
</dbReference>
<dbReference type="Proteomes" id="UP000257076">
    <property type="component" value="Unassembled WGS sequence"/>
</dbReference>
<name>A0A3E0AUL4_9STAP</name>
<dbReference type="AlphaFoldDB" id="A0A3E0AUL4"/>
<accession>A0A3E0AUL4</accession>
<keyword evidence="2" id="KW-1185">Reference proteome</keyword>
<sequence length="51" mass="5662">MSVKENENNISKEEPKEIKGIETLDFGASGMVCDFETGICGPINEEKEDKK</sequence>
<evidence type="ECO:0000313" key="1">
    <source>
        <dbReference type="EMBL" id="REG23458.1"/>
    </source>
</evidence>
<dbReference type="RefSeq" id="WP_162842332.1">
    <property type="nucleotide sequence ID" value="NZ_CBCSHX010000004.1"/>
</dbReference>
<evidence type="ECO:0000313" key="2">
    <source>
        <dbReference type="Proteomes" id="UP000257076"/>
    </source>
</evidence>
<protein>
    <submittedName>
        <fullName evidence="1">Uncharacterized protein</fullName>
    </submittedName>
</protein>